<evidence type="ECO:0000256" key="7">
    <source>
        <dbReference type="ARBA" id="ARBA00048552"/>
    </source>
</evidence>
<dbReference type="InterPro" id="IPR002092">
    <property type="entry name" value="DNA-dir_Rpol_phage-type"/>
</dbReference>
<dbReference type="AlphaFoldDB" id="A0A4P9WWE1"/>
<dbReference type="Proteomes" id="UP000268535">
    <property type="component" value="Unassembled WGS sequence"/>
</dbReference>
<evidence type="ECO:0000256" key="5">
    <source>
        <dbReference type="ARBA" id="ARBA00022695"/>
    </source>
</evidence>
<sequence length="294" mass="30949">MLDRVRTTIEQEARDGHDLARLALPRLNRKLVKQTVMTNTYGVTPYGARQQITNRLREGNAKIVAAREQLKHRLEAPDSDTGAAVVAAEETDAAAGDRTEMEVAQATEAAAETEAEAADRVRDAEFLTHASLELLDKDKILPVATYVTAHIFQSLGVMFKGAQALQKWLNFAAMAISKSAPAEFAPESALDDLRFVKDLGVELPPHLELMAVTAIAEADSDAALARDGPLSSVSDAAAAMASSETGRALLDAALEDVSKTLDPSDAFALCADDDAQDGSAAVAASPAAPAPAAS</sequence>
<name>A0A4P9WWE1_9FUNG</name>
<organism evidence="9 10">
    <name type="scientific">Caulochytrium protostelioides</name>
    <dbReference type="NCBI Taxonomy" id="1555241"/>
    <lineage>
        <taxon>Eukaryota</taxon>
        <taxon>Fungi</taxon>
        <taxon>Fungi incertae sedis</taxon>
        <taxon>Chytridiomycota</taxon>
        <taxon>Chytridiomycota incertae sedis</taxon>
        <taxon>Chytridiomycetes</taxon>
        <taxon>Caulochytriales</taxon>
        <taxon>Caulochytriaceae</taxon>
        <taxon>Caulochytrium</taxon>
    </lineage>
</organism>
<reference evidence="10" key="1">
    <citation type="journal article" date="2018" name="Nat. Microbiol.">
        <title>Leveraging single-cell genomics to expand the fungal tree of life.</title>
        <authorList>
            <person name="Ahrendt S.R."/>
            <person name="Quandt C.A."/>
            <person name="Ciobanu D."/>
            <person name="Clum A."/>
            <person name="Salamov A."/>
            <person name="Andreopoulos B."/>
            <person name="Cheng J.F."/>
            <person name="Woyke T."/>
            <person name="Pelin A."/>
            <person name="Henrissat B."/>
            <person name="Reynolds N.K."/>
            <person name="Benny G.L."/>
            <person name="Smith M.E."/>
            <person name="James T.Y."/>
            <person name="Grigoriev I.V."/>
        </authorList>
    </citation>
    <scope>NUCLEOTIDE SEQUENCE [LARGE SCALE GENOMIC DNA]</scope>
    <source>
        <strain evidence="10">ATCC 52028</strain>
    </source>
</reference>
<evidence type="ECO:0000256" key="6">
    <source>
        <dbReference type="ARBA" id="ARBA00023163"/>
    </source>
</evidence>
<dbReference type="PANTHER" id="PTHR10102">
    <property type="entry name" value="DNA-DIRECTED RNA POLYMERASE, MITOCHONDRIAL"/>
    <property type="match status" value="1"/>
</dbReference>
<accession>A0A4P9WWE1</accession>
<evidence type="ECO:0000313" key="10">
    <source>
        <dbReference type="Proteomes" id="UP000268535"/>
    </source>
</evidence>
<evidence type="ECO:0000256" key="1">
    <source>
        <dbReference type="ARBA" id="ARBA00009493"/>
    </source>
</evidence>
<evidence type="ECO:0000256" key="2">
    <source>
        <dbReference type="ARBA" id="ARBA00012418"/>
    </source>
</evidence>
<evidence type="ECO:0000313" key="9">
    <source>
        <dbReference type="EMBL" id="RKO95526.1"/>
    </source>
</evidence>
<keyword evidence="6" id="KW-0804">Transcription</keyword>
<dbReference type="EC" id="2.7.7.6" evidence="2"/>
<keyword evidence="3" id="KW-0240">DNA-directed RNA polymerase</keyword>
<comment type="catalytic activity">
    <reaction evidence="7">
        <text>RNA(n) + a ribonucleoside 5'-triphosphate = RNA(n+1) + diphosphate</text>
        <dbReference type="Rhea" id="RHEA:21248"/>
        <dbReference type="Rhea" id="RHEA-COMP:14527"/>
        <dbReference type="Rhea" id="RHEA-COMP:17342"/>
        <dbReference type="ChEBI" id="CHEBI:33019"/>
        <dbReference type="ChEBI" id="CHEBI:61557"/>
        <dbReference type="ChEBI" id="CHEBI:140395"/>
        <dbReference type="EC" id="2.7.7.6"/>
    </reaction>
</comment>
<proteinExistence type="inferred from homology"/>
<dbReference type="InterPro" id="IPR046950">
    <property type="entry name" value="DNA-dir_Rpol_C_phage-type"/>
</dbReference>
<comment type="similarity">
    <text evidence="1">Belongs to the phage and mitochondrial RNA polymerase family.</text>
</comment>
<dbReference type="Gene3D" id="1.10.150.20">
    <property type="entry name" value="5' to 3' exonuclease, C-terminal subdomain"/>
    <property type="match status" value="1"/>
</dbReference>
<keyword evidence="4" id="KW-0808">Transferase</keyword>
<dbReference type="PROSITE" id="PS00489">
    <property type="entry name" value="RNA_POL_PHAGE_2"/>
    <property type="match status" value="1"/>
</dbReference>
<dbReference type="Pfam" id="PF00940">
    <property type="entry name" value="RNA_pol"/>
    <property type="match status" value="1"/>
</dbReference>
<evidence type="ECO:0000256" key="3">
    <source>
        <dbReference type="ARBA" id="ARBA00022478"/>
    </source>
</evidence>
<protein>
    <recommendedName>
        <fullName evidence="2">DNA-directed RNA polymerase</fullName>
        <ecNumber evidence="2">2.7.7.6</ecNumber>
    </recommendedName>
</protein>
<feature type="non-terminal residue" evidence="9">
    <location>
        <position position="294"/>
    </location>
</feature>
<dbReference type="GO" id="GO:0003899">
    <property type="term" value="F:DNA-directed RNA polymerase activity"/>
    <property type="evidence" value="ECO:0007669"/>
    <property type="project" value="UniProtKB-EC"/>
</dbReference>
<dbReference type="InterPro" id="IPR043502">
    <property type="entry name" value="DNA/RNA_pol_sf"/>
</dbReference>
<dbReference type="SUPFAM" id="SSF56672">
    <property type="entry name" value="DNA/RNA polymerases"/>
    <property type="match status" value="1"/>
</dbReference>
<dbReference type="GO" id="GO:0003677">
    <property type="term" value="F:DNA binding"/>
    <property type="evidence" value="ECO:0007669"/>
    <property type="project" value="InterPro"/>
</dbReference>
<evidence type="ECO:0000259" key="8">
    <source>
        <dbReference type="Pfam" id="PF00940"/>
    </source>
</evidence>
<dbReference type="PANTHER" id="PTHR10102:SF0">
    <property type="entry name" value="DNA-DIRECTED RNA POLYMERASE, MITOCHONDRIAL"/>
    <property type="match status" value="1"/>
</dbReference>
<dbReference type="GO" id="GO:0034245">
    <property type="term" value="C:mitochondrial DNA-directed RNA polymerase complex"/>
    <property type="evidence" value="ECO:0007669"/>
    <property type="project" value="TreeGrafter"/>
</dbReference>
<gene>
    <name evidence="9" type="ORF">CAUPRSCDRAFT_12776</name>
</gene>
<keyword evidence="5" id="KW-0548">Nucleotidyltransferase</keyword>
<evidence type="ECO:0000256" key="4">
    <source>
        <dbReference type="ARBA" id="ARBA00022679"/>
    </source>
</evidence>
<feature type="domain" description="DNA-directed RNA polymerase C-terminal" evidence="8">
    <location>
        <begin position="3"/>
        <end position="184"/>
    </location>
</feature>
<dbReference type="GO" id="GO:0006390">
    <property type="term" value="P:mitochondrial transcription"/>
    <property type="evidence" value="ECO:0007669"/>
    <property type="project" value="TreeGrafter"/>
</dbReference>
<dbReference type="EMBL" id="ML011494">
    <property type="protein sequence ID" value="RKO95526.1"/>
    <property type="molecule type" value="Genomic_DNA"/>
</dbReference>